<dbReference type="PANTHER" id="PTHR23322:SF71">
    <property type="entry name" value="UBIQUITIN-ASSOCIATED (UBA) PROTEIN-RELATED"/>
    <property type="match status" value="1"/>
</dbReference>
<dbReference type="InterPro" id="IPR006577">
    <property type="entry name" value="UAS"/>
</dbReference>
<keyword evidence="4" id="KW-1185">Reference proteome</keyword>
<dbReference type="SMART" id="SM00594">
    <property type="entry name" value="UAS"/>
    <property type="match status" value="1"/>
</dbReference>
<dbReference type="InterPro" id="IPR036249">
    <property type="entry name" value="Thioredoxin-like_sf"/>
</dbReference>
<dbReference type="Gene3D" id="3.40.30.10">
    <property type="entry name" value="Glutaredoxin"/>
    <property type="match status" value="1"/>
</dbReference>
<dbReference type="Proteomes" id="UP001374535">
    <property type="component" value="Chromosome 5"/>
</dbReference>
<dbReference type="SMART" id="SM00166">
    <property type="entry name" value="UBX"/>
    <property type="match status" value="1"/>
</dbReference>
<dbReference type="PROSITE" id="PS50033">
    <property type="entry name" value="UBX"/>
    <property type="match status" value="1"/>
</dbReference>
<accession>A0AAQ3NI78</accession>
<dbReference type="EMBL" id="CP144696">
    <property type="protein sequence ID" value="WVZ09456.1"/>
    <property type="molecule type" value="Genomic_DNA"/>
</dbReference>
<feature type="domain" description="UBX" evidence="2">
    <location>
        <begin position="318"/>
        <end position="396"/>
    </location>
</feature>
<dbReference type="Gene3D" id="3.10.20.90">
    <property type="entry name" value="Phosphatidylinositol 3-kinase Catalytic Subunit, Chain A, domain 1"/>
    <property type="match status" value="1"/>
</dbReference>
<dbReference type="CDD" id="cd01767">
    <property type="entry name" value="UBX"/>
    <property type="match status" value="1"/>
</dbReference>
<gene>
    <name evidence="3" type="ORF">V8G54_013986</name>
</gene>
<evidence type="ECO:0000313" key="4">
    <source>
        <dbReference type="Proteomes" id="UP001374535"/>
    </source>
</evidence>
<dbReference type="AlphaFoldDB" id="A0AAQ3NI78"/>
<dbReference type="SUPFAM" id="SSF54236">
    <property type="entry name" value="Ubiquitin-like"/>
    <property type="match status" value="1"/>
</dbReference>
<evidence type="ECO:0000259" key="2">
    <source>
        <dbReference type="PROSITE" id="PS50033"/>
    </source>
</evidence>
<dbReference type="GO" id="GO:0043130">
    <property type="term" value="F:ubiquitin binding"/>
    <property type="evidence" value="ECO:0007669"/>
    <property type="project" value="TreeGrafter"/>
</dbReference>
<organism evidence="3 4">
    <name type="scientific">Vigna mungo</name>
    <name type="common">Black gram</name>
    <name type="synonym">Phaseolus mungo</name>
    <dbReference type="NCBI Taxonomy" id="3915"/>
    <lineage>
        <taxon>Eukaryota</taxon>
        <taxon>Viridiplantae</taxon>
        <taxon>Streptophyta</taxon>
        <taxon>Embryophyta</taxon>
        <taxon>Tracheophyta</taxon>
        <taxon>Spermatophyta</taxon>
        <taxon>Magnoliopsida</taxon>
        <taxon>eudicotyledons</taxon>
        <taxon>Gunneridae</taxon>
        <taxon>Pentapetalae</taxon>
        <taxon>rosids</taxon>
        <taxon>fabids</taxon>
        <taxon>Fabales</taxon>
        <taxon>Fabaceae</taxon>
        <taxon>Papilionoideae</taxon>
        <taxon>50 kb inversion clade</taxon>
        <taxon>NPAAA clade</taxon>
        <taxon>indigoferoid/millettioid clade</taxon>
        <taxon>Phaseoleae</taxon>
        <taxon>Vigna</taxon>
    </lineage>
</organism>
<protein>
    <recommendedName>
        <fullName evidence="2">UBX domain-containing protein</fullName>
    </recommendedName>
</protein>
<dbReference type="Pfam" id="PF00789">
    <property type="entry name" value="UBX"/>
    <property type="match status" value="1"/>
</dbReference>
<dbReference type="PANTHER" id="PTHR23322">
    <property type="entry name" value="FAS-ASSOCIATED PROTEIN"/>
    <property type="match status" value="1"/>
</dbReference>
<proteinExistence type="predicted"/>
<evidence type="ECO:0000256" key="1">
    <source>
        <dbReference type="ARBA" id="ARBA00022786"/>
    </source>
</evidence>
<sequence length="404" mass="45721">MRPTGRDRRIVRRMANFPRSIMEGISRAMEDGIGFIGRGRGRRRNQHANFPVQPQEHVPQSLDQVVVQEEWSFLESFEQQYGTKHPFFYACRLGEAMKLAEQDHKFLFMFLHSPDHPFANVFCKETLCSEPVIQFLDVNFVCWGGLAYRGEGLQMVATLSPDTFPCCAVIAPTPGKSIAVLQQETQEDSNYDLSDGRFYLTLVDQLEGPLSPAELVGILQRTLEEQGVAFGSAKAKQEEKIRADRRLREEQDAAYLAALQIDKEKDKLNNLPSKEGVQKQIEAHSTKNYGKLMNNSMNVTKQNSRVNESTKGVASKGMESQPTQILIRFPNGERREHSFLCTDKIQSIFSYIDSLGLPGIGNYRLISNFPRRAYGVDQMRMTLKEAAMYPKASVFVEPLGARVP</sequence>
<reference evidence="3 4" key="1">
    <citation type="journal article" date="2023" name="Life. Sci Alliance">
        <title>Evolutionary insights into 3D genome organization and epigenetic landscape of Vigna mungo.</title>
        <authorList>
            <person name="Junaid A."/>
            <person name="Singh B."/>
            <person name="Bhatia S."/>
        </authorList>
    </citation>
    <scope>NUCLEOTIDE SEQUENCE [LARGE SCALE GENOMIC DNA]</scope>
    <source>
        <strain evidence="3">Urdbean</strain>
    </source>
</reference>
<dbReference type="GO" id="GO:0005783">
    <property type="term" value="C:endoplasmic reticulum"/>
    <property type="evidence" value="ECO:0007669"/>
    <property type="project" value="TreeGrafter"/>
</dbReference>
<dbReference type="SUPFAM" id="SSF52833">
    <property type="entry name" value="Thioredoxin-like"/>
    <property type="match status" value="1"/>
</dbReference>
<dbReference type="Pfam" id="PF21021">
    <property type="entry name" value="FAF1"/>
    <property type="match status" value="1"/>
</dbReference>
<keyword evidence="1" id="KW-0833">Ubl conjugation pathway</keyword>
<name>A0AAQ3NI78_VIGMU</name>
<dbReference type="InterPro" id="IPR001012">
    <property type="entry name" value="UBX_dom"/>
</dbReference>
<evidence type="ECO:0000313" key="3">
    <source>
        <dbReference type="EMBL" id="WVZ09456.1"/>
    </source>
</evidence>
<dbReference type="InterPro" id="IPR049483">
    <property type="entry name" value="FAF1_2-like_UAS"/>
</dbReference>
<dbReference type="InterPro" id="IPR050730">
    <property type="entry name" value="UBX_domain-protein"/>
</dbReference>
<dbReference type="GO" id="GO:0036503">
    <property type="term" value="P:ERAD pathway"/>
    <property type="evidence" value="ECO:0007669"/>
    <property type="project" value="TreeGrafter"/>
</dbReference>
<dbReference type="InterPro" id="IPR029071">
    <property type="entry name" value="Ubiquitin-like_domsf"/>
</dbReference>